<name>A0ABX0VYZ8_9RHOB</name>
<dbReference type="PANTHER" id="PTHR33446">
    <property type="entry name" value="PROTEIN TONB-RELATED"/>
    <property type="match status" value="1"/>
</dbReference>
<dbReference type="InterPro" id="IPR037682">
    <property type="entry name" value="TonB_C"/>
</dbReference>
<evidence type="ECO:0000256" key="10">
    <source>
        <dbReference type="SAM" id="MobiDB-lite"/>
    </source>
</evidence>
<accession>A0ABX0VYZ8</accession>
<feature type="signal peptide" evidence="11">
    <location>
        <begin position="1"/>
        <end position="24"/>
    </location>
</feature>
<dbReference type="InterPro" id="IPR051045">
    <property type="entry name" value="TonB-dependent_transducer"/>
</dbReference>
<evidence type="ECO:0000256" key="4">
    <source>
        <dbReference type="ARBA" id="ARBA00022475"/>
    </source>
</evidence>
<evidence type="ECO:0000313" key="14">
    <source>
        <dbReference type="Proteomes" id="UP000709466"/>
    </source>
</evidence>
<evidence type="ECO:0000256" key="1">
    <source>
        <dbReference type="ARBA" id="ARBA00004383"/>
    </source>
</evidence>
<keyword evidence="14" id="KW-1185">Reference proteome</keyword>
<evidence type="ECO:0000256" key="3">
    <source>
        <dbReference type="ARBA" id="ARBA00022448"/>
    </source>
</evidence>
<evidence type="ECO:0000256" key="7">
    <source>
        <dbReference type="ARBA" id="ARBA00022927"/>
    </source>
</evidence>
<feature type="compositionally biased region" description="Low complexity" evidence="10">
    <location>
        <begin position="146"/>
        <end position="161"/>
    </location>
</feature>
<keyword evidence="4" id="KW-1003">Cell membrane</keyword>
<proteinExistence type="inferred from homology"/>
<evidence type="ECO:0000313" key="13">
    <source>
        <dbReference type="EMBL" id="NIY73039.1"/>
    </source>
</evidence>
<evidence type="ECO:0000256" key="9">
    <source>
        <dbReference type="ARBA" id="ARBA00023136"/>
    </source>
</evidence>
<evidence type="ECO:0000256" key="8">
    <source>
        <dbReference type="ARBA" id="ARBA00022989"/>
    </source>
</evidence>
<organism evidence="13 14">
    <name type="scientific">Marivivens donghaensis</name>
    <dbReference type="NCBI Taxonomy" id="1699413"/>
    <lineage>
        <taxon>Bacteria</taxon>
        <taxon>Pseudomonadati</taxon>
        <taxon>Pseudomonadota</taxon>
        <taxon>Alphaproteobacteria</taxon>
        <taxon>Rhodobacterales</taxon>
        <taxon>Paracoccaceae</taxon>
        <taxon>Marivivens group</taxon>
        <taxon>Marivivens</taxon>
    </lineage>
</organism>
<dbReference type="PROSITE" id="PS52015">
    <property type="entry name" value="TONB_CTD"/>
    <property type="match status" value="1"/>
</dbReference>
<feature type="chain" id="PRO_5045500154" evidence="11">
    <location>
        <begin position="25"/>
        <end position="282"/>
    </location>
</feature>
<evidence type="ECO:0000259" key="12">
    <source>
        <dbReference type="PROSITE" id="PS52015"/>
    </source>
</evidence>
<keyword evidence="6" id="KW-0812">Transmembrane</keyword>
<dbReference type="Proteomes" id="UP000709466">
    <property type="component" value="Unassembled WGS sequence"/>
</dbReference>
<dbReference type="NCBIfam" id="TIGR01352">
    <property type="entry name" value="tonB_Cterm"/>
    <property type="match status" value="1"/>
</dbReference>
<dbReference type="Gene3D" id="3.30.1150.10">
    <property type="match status" value="1"/>
</dbReference>
<evidence type="ECO:0000256" key="5">
    <source>
        <dbReference type="ARBA" id="ARBA00022519"/>
    </source>
</evidence>
<feature type="compositionally biased region" description="Polar residues" evidence="10">
    <location>
        <begin position="168"/>
        <end position="178"/>
    </location>
</feature>
<keyword evidence="11" id="KW-0732">Signal</keyword>
<keyword evidence="3" id="KW-0813">Transport</keyword>
<comment type="caution">
    <text evidence="13">The sequence shown here is derived from an EMBL/GenBank/DDBJ whole genome shotgun (WGS) entry which is preliminary data.</text>
</comment>
<comment type="subcellular location">
    <subcellularLocation>
        <location evidence="1">Cell inner membrane</location>
        <topology evidence="1">Single-pass membrane protein</topology>
        <orientation evidence="1">Periplasmic side</orientation>
    </subcellularLocation>
</comment>
<comment type="similarity">
    <text evidence="2">Belongs to the TonB family.</text>
</comment>
<dbReference type="PANTHER" id="PTHR33446:SF2">
    <property type="entry name" value="PROTEIN TONB"/>
    <property type="match status" value="1"/>
</dbReference>
<dbReference type="Pfam" id="PF03544">
    <property type="entry name" value="TonB_C"/>
    <property type="match status" value="1"/>
</dbReference>
<sequence>MSLAYKGGVSLLPMLAATVAFSGAAHIALPVVLTSQPEEAAPAPLETGVQGAIMFDLSDIIAAPTAAGEDSREVAEAEEAATVTESPELVDLAKAADEPILNQSPYEVEDDTLKFGVASPDPVKNTERDATATAAEYEEEKVHEPSSAGATAAQASNASVSGVDADQTAESAQASSEGLSAADVEQITEWQKEIVLKVAHAKSYPDAARSAGIEGEVRIRFELDRYGNVLSRSVEQTSGHDVLDQAALGVIDGIGKMPTPPNALVGDSFTLVIPINYSINRG</sequence>
<keyword evidence="8" id="KW-1133">Transmembrane helix</keyword>
<protein>
    <submittedName>
        <fullName evidence="13">Energy transducer TonB</fullName>
    </submittedName>
</protein>
<evidence type="ECO:0000256" key="2">
    <source>
        <dbReference type="ARBA" id="ARBA00006555"/>
    </source>
</evidence>
<gene>
    <name evidence="13" type="ORF">HCZ30_11415</name>
</gene>
<evidence type="ECO:0000256" key="11">
    <source>
        <dbReference type="SAM" id="SignalP"/>
    </source>
</evidence>
<reference evidence="13 14" key="1">
    <citation type="submission" date="2020-03" db="EMBL/GenBank/DDBJ databases">
        <title>Bacterial isolates of synthetic phycosphere.</title>
        <authorList>
            <person name="Fu H."/>
            <person name="Moran M.A."/>
        </authorList>
    </citation>
    <scope>NUCLEOTIDE SEQUENCE [LARGE SCALE GENOMIC DNA]</scope>
    <source>
        <strain evidence="13 14">HF1</strain>
    </source>
</reference>
<keyword evidence="7" id="KW-0653">Protein transport</keyword>
<evidence type="ECO:0000256" key="6">
    <source>
        <dbReference type="ARBA" id="ARBA00022692"/>
    </source>
</evidence>
<dbReference type="EMBL" id="JAATOP010000007">
    <property type="protein sequence ID" value="NIY73039.1"/>
    <property type="molecule type" value="Genomic_DNA"/>
</dbReference>
<feature type="region of interest" description="Disordered" evidence="10">
    <location>
        <begin position="97"/>
        <end position="181"/>
    </location>
</feature>
<keyword evidence="9" id="KW-0472">Membrane</keyword>
<keyword evidence="5" id="KW-0997">Cell inner membrane</keyword>
<dbReference type="SUPFAM" id="SSF74653">
    <property type="entry name" value="TolA/TonB C-terminal domain"/>
    <property type="match status" value="1"/>
</dbReference>
<feature type="domain" description="TonB C-terminal" evidence="12">
    <location>
        <begin position="189"/>
        <end position="282"/>
    </location>
</feature>
<dbReference type="RefSeq" id="WP_167638424.1">
    <property type="nucleotide sequence ID" value="NZ_JAATOP010000007.1"/>
</dbReference>
<dbReference type="InterPro" id="IPR006260">
    <property type="entry name" value="TonB/TolA_C"/>
</dbReference>